<gene>
    <name evidence="3" type="primary">mtdB</name>
    <name evidence="3" type="ORF">MCNOR_1477</name>
</gene>
<evidence type="ECO:0000313" key="3">
    <source>
        <dbReference type="EMBL" id="CAI8796059.1"/>
    </source>
</evidence>
<evidence type="ECO:0000259" key="2">
    <source>
        <dbReference type="Pfam" id="PF09176"/>
    </source>
</evidence>
<dbReference type="InterPro" id="IPR046346">
    <property type="entry name" value="Aminoacid_DH-like_N_sf"/>
</dbReference>
<accession>A0AA35XY83</accession>
<dbReference type="Pfam" id="PF09176">
    <property type="entry name" value="Mpt_N"/>
    <property type="match status" value="1"/>
</dbReference>
<dbReference type="Gene3D" id="3.40.50.720">
    <property type="entry name" value="NAD(P)-binding Rossmann-like Domain"/>
    <property type="match status" value="1"/>
</dbReference>
<dbReference type="RefSeq" id="WP_017364399.1">
    <property type="nucleotide sequence ID" value="NZ_OX458332.1"/>
</dbReference>
<evidence type="ECO:0000313" key="4">
    <source>
        <dbReference type="Proteomes" id="UP001158598"/>
    </source>
</evidence>
<dbReference type="SUPFAM" id="SSF51735">
    <property type="entry name" value="NAD(P)-binding Rossmann-fold domains"/>
    <property type="match status" value="1"/>
</dbReference>
<name>A0AA35XY83_METCP</name>
<dbReference type="SUPFAM" id="SSF53223">
    <property type="entry name" value="Aminoacid dehydrogenase-like, N-terminal domain"/>
    <property type="match status" value="1"/>
</dbReference>
<evidence type="ECO:0000256" key="1">
    <source>
        <dbReference type="ARBA" id="ARBA00023002"/>
    </source>
</evidence>
<dbReference type="InterPro" id="IPR015259">
    <property type="entry name" value="Methyl-teptahyd_DH_N"/>
</dbReference>
<dbReference type="Gene3D" id="3.40.50.10280">
    <property type="entry name" value="Methylene-tetrahydromethanopterin dehydrogenase, N-terminal domain"/>
    <property type="match status" value="1"/>
</dbReference>
<feature type="domain" description="Methylene-tetrahydromethanopterin dehydrogenase N-terminal" evidence="2">
    <location>
        <begin position="18"/>
        <end position="98"/>
    </location>
</feature>
<dbReference type="FunFam" id="3.40.50.720:FF:001421">
    <property type="entry name" value="Putative methylene tetrahydromethanopterin dehydrogenase/methylenetetrahydrofolate dehydrogenase"/>
    <property type="match status" value="1"/>
</dbReference>
<sequence>MEKRAVLHMFDPMPHVSPFDINMAVDAGFEVIVPYSDVKAEEVHGLVQDAIFSRGPAGVKRTGIFIGGRDLAVALTMLETAKAAMVPPFEVSVLADPSGGFTTAAALVALVEKQLKLKHGAELAGQRAVVFGGTGPVGIATGVIASLAGADVTLVDPFNVETALAKADEYNRRCGARLHGTFAGSEADKARLLSNADVVFCTAKAGVEVLNASVLADAKRLKVAGDVNAVPPLGIEGIKLKHNGEPLVHAVNSPGAVGVGALAVGNVKYQLQNHLLALLLKSESPVFFDFRAAFERAREIV</sequence>
<dbReference type="GO" id="GO:0016491">
    <property type="term" value="F:oxidoreductase activity"/>
    <property type="evidence" value="ECO:0007669"/>
    <property type="project" value="UniProtKB-KW"/>
</dbReference>
<protein>
    <submittedName>
        <fullName evidence="3">NAD(P)-dependent methylenetetrahydromethanopterin dehydrogenase</fullName>
        <ecNumber evidence="3">1.5.1.-</ecNumber>
    </submittedName>
</protein>
<organism evidence="3 4">
    <name type="scientific">Methylococcus capsulatus</name>
    <dbReference type="NCBI Taxonomy" id="414"/>
    <lineage>
        <taxon>Bacteria</taxon>
        <taxon>Pseudomonadati</taxon>
        <taxon>Pseudomonadota</taxon>
        <taxon>Gammaproteobacteria</taxon>
        <taxon>Methylococcales</taxon>
        <taxon>Methylococcaceae</taxon>
        <taxon>Methylococcus</taxon>
    </lineage>
</organism>
<dbReference type="EMBL" id="OX458332">
    <property type="protein sequence ID" value="CAI8796059.1"/>
    <property type="molecule type" value="Genomic_DNA"/>
</dbReference>
<keyword evidence="1 3" id="KW-0560">Oxidoreductase</keyword>
<reference evidence="3" key="1">
    <citation type="submission" date="2023-03" db="EMBL/GenBank/DDBJ databases">
        <authorList>
            <person name="Pearce D."/>
        </authorList>
    </citation>
    <scope>NUCLEOTIDE SEQUENCE</scope>
    <source>
        <strain evidence="3">Mc</strain>
    </source>
</reference>
<proteinExistence type="predicted"/>
<dbReference type="EC" id="1.5.1.-" evidence="3"/>
<dbReference type="Proteomes" id="UP001158598">
    <property type="component" value="Chromosome"/>
</dbReference>
<dbReference type="AlphaFoldDB" id="A0AA35XY83"/>
<dbReference type="InterPro" id="IPR037089">
    <property type="entry name" value="Methyl-teptahyd_DH_N_sf"/>
</dbReference>
<dbReference type="InterPro" id="IPR036291">
    <property type="entry name" value="NAD(P)-bd_dom_sf"/>
</dbReference>